<dbReference type="EMBL" id="CP001843">
    <property type="protein sequence ID" value="AEF85898.1"/>
    <property type="molecule type" value="Genomic_DNA"/>
</dbReference>
<evidence type="ECO:0000313" key="2">
    <source>
        <dbReference type="Proteomes" id="UP000009223"/>
    </source>
</evidence>
<reference evidence="2" key="1">
    <citation type="submission" date="2009-12" db="EMBL/GenBank/DDBJ databases">
        <title>Complete sequence of Treponema primitia strain ZAS-2.</title>
        <authorList>
            <person name="Tetu S.G."/>
            <person name="Matson E."/>
            <person name="Ren Q."/>
            <person name="Seshadri R."/>
            <person name="Elbourne L."/>
            <person name="Hassan K.A."/>
            <person name="Durkin A."/>
            <person name="Radune D."/>
            <person name="Mohamoud Y."/>
            <person name="Shay R."/>
            <person name="Jin S."/>
            <person name="Zhang X."/>
            <person name="Lucey K."/>
            <person name="Ballor N.R."/>
            <person name="Ottesen E."/>
            <person name="Rosenthal R."/>
            <person name="Allen A."/>
            <person name="Leadbetter J.R."/>
            <person name="Paulsen I.T."/>
        </authorList>
    </citation>
    <scope>NUCLEOTIDE SEQUENCE [LARGE SCALE GENOMIC DNA]</scope>
    <source>
        <strain evidence="2">ATCC BAA-887 / DSM 12427 / ZAS-2</strain>
    </source>
</reference>
<keyword evidence="2" id="KW-1185">Reference proteome</keyword>
<dbReference type="Proteomes" id="UP000009223">
    <property type="component" value="Chromosome"/>
</dbReference>
<accession>F5YMY8</accession>
<sequence>MDRGVFGGFRLNEFTVAGNKNTAQIYSRGEAECSVLVKKVSAVFLLGATEKYPPG</sequence>
<dbReference type="STRING" id="545694.TREPR_1679"/>
<protein>
    <submittedName>
        <fullName evidence="1">Uncharacterized protein</fullName>
    </submittedName>
</protein>
<gene>
    <name evidence="1" type="ordered locus">TREPR_1679</name>
</gene>
<reference evidence="1 2" key="2">
    <citation type="journal article" date="2011" name="ISME J.">
        <title>RNA-seq reveals cooperative metabolic interactions between two termite-gut spirochete species in co-culture.</title>
        <authorList>
            <person name="Rosenthal A.Z."/>
            <person name="Matson E.G."/>
            <person name="Eldar A."/>
            <person name="Leadbetter J.R."/>
        </authorList>
    </citation>
    <scope>NUCLEOTIDE SEQUENCE [LARGE SCALE GENOMIC DNA]</scope>
    <source>
        <strain evidence="2">ATCC BAA-887 / DSM 12427 / ZAS-2</strain>
    </source>
</reference>
<name>F5YMY8_TREPZ</name>
<organism evidence="1 2">
    <name type="scientific">Treponema primitia (strain ATCC BAA-887 / DSM 12427 / ZAS-2)</name>
    <dbReference type="NCBI Taxonomy" id="545694"/>
    <lineage>
        <taxon>Bacteria</taxon>
        <taxon>Pseudomonadati</taxon>
        <taxon>Spirochaetota</taxon>
        <taxon>Spirochaetia</taxon>
        <taxon>Spirochaetales</taxon>
        <taxon>Treponemataceae</taxon>
        <taxon>Treponema</taxon>
    </lineage>
</organism>
<dbReference type="HOGENOM" id="CLU_3031144_0_0_12"/>
<evidence type="ECO:0000313" key="1">
    <source>
        <dbReference type="EMBL" id="AEF85898.1"/>
    </source>
</evidence>
<proteinExistence type="predicted"/>
<dbReference type="KEGG" id="tpi:TREPR_1679"/>
<dbReference type="AlphaFoldDB" id="F5YMY8"/>